<evidence type="ECO:0000313" key="1">
    <source>
        <dbReference type="EMBL" id="KAJ9083974.1"/>
    </source>
</evidence>
<comment type="caution">
    <text evidence="1">The sequence shown here is derived from an EMBL/GenBank/DDBJ whole genome shotgun (WGS) entry which is preliminary data.</text>
</comment>
<organism evidence="1 2">
    <name type="scientific">Entomophthora muscae</name>
    <dbReference type="NCBI Taxonomy" id="34485"/>
    <lineage>
        <taxon>Eukaryota</taxon>
        <taxon>Fungi</taxon>
        <taxon>Fungi incertae sedis</taxon>
        <taxon>Zoopagomycota</taxon>
        <taxon>Entomophthoromycotina</taxon>
        <taxon>Entomophthoromycetes</taxon>
        <taxon>Entomophthorales</taxon>
        <taxon>Entomophthoraceae</taxon>
        <taxon>Entomophthora</taxon>
    </lineage>
</organism>
<dbReference type="EMBL" id="QTSX02000897">
    <property type="protein sequence ID" value="KAJ9083974.1"/>
    <property type="molecule type" value="Genomic_DNA"/>
</dbReference>
<accession>A0ACC2UAR1</accession>
<evidence type="ECO:0000313" key="2">
    <source>
        <dbReference type="Proteomes" id="UP001165960"/>
    </source>
</evidence>
<dbReference type="Proteomes" id="UP001165960">
    <property type="component" value="Unassembled WGS sequence"/>
</dbReference>
<sequence>MNLWFTNLFPYIFLILFHLHTLKRQHQSPGIDSQTLVDKTKAFGYYCPSNALFGPVNFTEYPPNPDHNPWSLEDLQWYTRPYTPKEPYQIVCDGKAITVRIRPDTSCVTEMPWENYAILHNPNTSLMTLLASLDNELWLFKVWPPAKLPNQCKVTKICDQGTRIDANLNLSITQQPLDGFGRPNTHFEAKNQEC</sequence>
<reference evidence="1" key="1">
    <citation type="submission" date="2022-04" db="EMBL/GenBank/DDBJ databases">
        <title>Genome of the entomopathogenic fungus Entomophthora muscae.</title>
        <authorList>
            <person name="Elya C."/>
            <person name="Lovett B.R."/>
            <person name="Lee E."/>
            <person name="Macias A.M."/>
            <person name="Hajek A.E."/>
            <person name="De Bivort B.L."/>
            <person name="Kasson M.T."/>
            <person name="De Fine Licht H.H."/>
            <person name="Stajich J.E."/>
        </authorList>
    </citation>
    <scope>NUCLEOTIDE SEQUENCE</scope>
    <source>
        <strain evidence="1">Berkeley</strain>
    </source>
</reference>
<proteinExistence type="predicted"/>
<gene>
    <name evidence="1" type="ORF">DSO57_1028928</name>
</gene>
<keyword evidence="2" id="KW-1185">Reference proteome</keyword>
<protein>
    <submittedName>
        <fullName evidence="1">Uncharacterized protein</fullName>
    </submittedName>
</protein>
<name>A0ACC2UAR1_9FUNG</name>